<organism evidence="1 4">
    <name type="scientific">Pediococcus parvulus</name>
    <dbReference type="NCBI Taxonomy" id="54062"/>
    <lineage>
        <taxon>Bacteria</taxon>
        <taxon>Bacillati</taxon>
        <taxon>Bacillota</taxon>
        <taxon>Bacilli</taxon>
        <taxon>Lactobacillales</taxon>
        <taxon>Lactobacillaceae</taxon>
        <taxon>Pediococcus</taxon>
    </lineage>
</organism>
<reference evidence="2 3" key="1">
    <citation type="submission" date="2016-05" db="EMBL/GenBank/DDBJ databases">
        <title>Draft genome sequence of Pediococcus parvulus 2.6, a probiotic beta-glucan producer strain.</title>
        <authorList>
            <person name="Mohedano M.L."/>
            <person name="Perez-Ramos A."/>
            <person name="Duenas M.T."/>
            <person name="Lamontanara A."/>
            <person name="Orru L."/>
            <person name="Spano G."/>
            <person name="Capozzi V."/>
            <person name="Lopez P."/>
        </authorList>
    </citation>
    <scope>NUCLEOTIDE SEQUENCE [LARGE SCALE GENOMIC DNA]</scope>
    <source>
        <strain evidence="2 3">2.6</strain>
    </source>
</reference>
<keyword evidence="3" id="KW-1185">Reference proteome</keyword>
<dbReference type="EMBL" id="WERX01000005">
    <property type="protein sequence ID" value="MDV7693755.1"/>
    <property type="molecule type" value="Genomic_DNA"/>
</dbReference>
<evidence type="ECO:0000313" key="2">
    <source>
        <dbReference type="EMBL" id="OAD64481.1"/>
    </source>
</evidence>
<evidence type="ECO:0000313" key="4">
    <source>
        <dbReference type="Proteomes" id="UP001275867"/>
    </source>
</evidence>
<name>A0A176TLS6_9LACO</name>
<evidence type="ECO:0000313" key="3">
    <source>
        <dbReference type="Proteomes" id="UP000077280"/>
    </source>
</evidence>
<dbReference type="Proteomes" id="UP000077280">
    <property type="component" value="Unassembled WGS sequence"/>
</dbReference>
<dbReference type="GeneID" id="93382946"/>
<proteinExistence type="predicted"/>
<dbReference type="OrthoDB" id="2249034at2"/>
<sequence length="90" mass="10184">MRLVDFNLSVAELDPHLQVYFVQDKRNFPVESLRIEDNWLIMVAGKKALTLDQFKARAQTISGAAQLAFSKNGPHKLFGYHLRSGKLILG</sequence>
<comment type="caution">
    <text evidence="1">The sequence shown here is derived from an EMBL/GenBank/DDBJ whole genome shotgun (WGS) entry which is preliminary data.</text>
</comment>
<dbReference type="Proteomes" id="UP001275867">
    <property type="component" value="Unassembled WGS sequence"/>
</dbReference>
<gene>
    <name evidence="2" type="ORF">A7K95_04525</name>
    <name evidence="1" type="ORF">GA842_02430</name>
</gene>
<evidence type="ECO:0000313" key="1">
    <source>
        <dbReference type="EMBL" id="MDV7693755.1"/>
    </source>
</evidence>
<reference evidence="1" key="2">
    <citation type="submission" date="2019-10" db="EMBL/GenBank/DDBJ databases">
        <title>Malate fermentation in French cider.</title>
        <authorList>
            <person name="Cousin F.J."/>
            <person name="Medina Fernandez S."/>
            <person name="Misery B."/>
            <person name="Laplace J.-M."/>
            <person name="Cretenet M."/>
        </authorList>
    </citation>
    <scope>NUCLEOTIDE SEQUENCE</scope>
    <source>
        <strain evidence="1">UCMA15901</strain>
    </source>
</reference>
<dbReference type="EMBL" id="LXND01000032">
    <property type="protein sequence ID" value="OAD64481.1"/>
    <property type="molecule type" value="Genomic_DNA"/>
</dbReference>
<dbReference type="RefSeq" id="WP_057784421.1">
    <property type="nucleotide sequence ID" value="NZ_BJWE01000022.1"/>
</dbReference>
<accession>A0A176TLS6</accession>
<protein>
    <submittedName>
        <fullName evidence="1">Uncharacterized protein</fullName>
    </submittedName>
</protein>
<dbReference type="AlphaFoldDB" id="A0A176TLS6"/>